<keyword evidence="2 4" id="KW-0863">Zinc-finger</keyword>
<dbReference type="FunFam" id="3.30.40.100:FF:000005">
    <property type="entry name" value="uncharacterized protein LOC106759733 isoform X4"/>
    <property type="match status" value="1"/>
</dbReference>
<keyword evidence="3" id="KW-0862">Zinc</keyword>
<dbReference type="GO" id="GO:0006338">
    <property type="term" value="P:chromatin remodeling"/>
    <property type="evidence" value="ECO:0007669"/>
    <property type="project" value="InterPro"/>
</dbReference>
<evidence type="ECO:0000256" key="2">
    <source>
        <dbReference type="ARBA" id="ARBA00022771"/>
    </source>
</evidence>
<dbReference type="InterPro" id="IPR013083">
    <property type="entry name" value="Znf_RING/FYVE/PHD"/>
</dbReference>
<dbReference type="GO" id="GO:0045740">
    <property type="term" value="P:positive regulation of DNA replication"/>
    <property type="evidence" value="ECO:0007669"/>
    <property type="project" value="TreeGrafter"/>
</dbReference>
<evidence type="ECO:0000259" key="6">
    <source>
        <dbReference type="PROSITE" id="PS50016"/>
    </source>
</evidence>
<dbReference type="Gene3D" id="3.30.40.10">
    <property type="entry name" value="Zinc/RING finger domain, C3HC4 (zinc finger)"/>
    <property type="match status" value="1"/>
</dbReference>
<dbReference type="InterPro" id="IPR001965">
    <property type="entry name" value="Znf_PHD"/>
</dbReference>
<keyword evidence="1" id="KW-0479">Metal-binding</keyword>
<dbReference type="GO" id="GO:0031445">
    <property type="term" value="P:regulation of heterochromatin formation"/>
    <property type="evidence" value="ECO:0007669"/>
    <property type="project" value="TreeGrafter"/>
</dbReference>
<dbReference type="GO" id="GO:0008270">
    <property type="term" value="F:zinc ion binding"/>
    <property type="evidence" value="ECO:0007669"/>
    <property type="project" value="UniProtKB-KW"/>
</dbReference>
<feature type="region of interest" description="Disordered" evidence="5">
    <location>
        <begin position="540"/>
        <end position="564"/>
    </location>
</feature>
<dbReference type="InterPro" id="IPR019787">
    <property type="entry name" value="Znf_PHD-finger"/>
</dbReference>
<evidence type="ECO:0000256" key="5">
    <source>
        <dbReference type="SAM" id="MobiDB-lite"/>
    </source>
</evidence>
<dbReference type="PROSITE" id="PS51050">
    <property type="entry name" value="ZF_CW"/>
    <property type="match status" value="1"/>
</dbReference>
<dbReference type="InterPro" id="IPR019786">
    <property type="entry name" value="Zinc_finger_PHD-type_CS"/>
</dbReference>
<dbReference type="EMBL" id="MVGT01004527">
    <property type="protein sequence ID" value="OUZ99212.1"/>
    <property type="molecule type" value="Genomic_DNA"/>
</dbReference>
<accession>A0A200PLY4</accession>
<evidence type="ECO:0000256" key="3">
    <source>
        <dbReference type="ARBA" id="ARBA00022833"/>
    </source>
</evidence>
<name>A0A200PLY4_MACCD</name>
<feature type="domain" description="PHD-type" evidence="6">
    <location>
        <begin position="309"/>
        <end position="359"/>
    </location>
</feature>
<dbReference type="InParanoid" id="A0A200PLY4"/>
<evidence type="ECO:0000259" key="7">
    <source>
        <dbReference type="PROSITE" id="PS51050"/>
    </source>
</evidence>
<gene>
    <name evidence="8" type="ORF">BVC80_8967g17</name>
</gene>
<dbReference type="Proteomes" id="UP000195402">
    <property type="component" value="Unassembled WGS sequence"/>
</dbReference>
<dbReference type="GO" id="GO:0000228">
    <property type="term" value="C:nuclear chromosome"/>
    <property type="evidence" value="ECO:0007669"/>
    <property type="project" value="TreeGrafter"/>
</dbReference>
<feature type="domain" description="CW-type" evidence="7">
    <location>
        <begin position="457"/>
        <end position="519"/>
    </location>
</feature>
<dbReference type="GO" id="GO:0006355">
    <property type="term" value="P:regulation of DNA-templated transcription"/>
    <property type="evidence" value="ECO:0007669"/>
    <property type="project" value="TreeGrafter"/>
</dbReference>
<dbReference type="OrthoDB" id="787137at2759"/>
<dbReference type="SUPFAM" id="SSF57903">
    <property type="entry name" value="FYVE/PHD zinc finger"/>
    <property type="match status" value="1"/>
</dbReference>
<dbReference type="PROSITE" id="PS01359">
    <property type="entry name" value="ZF_PHD_1"/>
    <property type="match status" value="1"/>
</dbReference>
<proteinExistence type="predicted"/>
<comment type="caution">
    <text evidence="8">The sequence shown here is derived from an EMBL/GenBank/DDBJ whole genome shotgun (WGS) entry which is preliminary data.</text>
</comment>
<organism evidence="8 9">
    <name type="scientific">Macleaya cordata</name>
    <name type="common">Five-seeded plume-poppy</name>
    <name type="synonym">Bocconia cordata</name>
    <dbReference type="NCBI Taxonomy" id="56857"/>
    <lineage>
        <taxon>Eukaryota</taxon>
        <taxon>Viridiplantae</taxon>
        <taxon>Streptophyta</taxon>
        <taxon>Embryophyta</taxon>
        <taxon>Tracheophyta</taxon>
        <taxon>Spermatophyta</taxon>
        <taxon>Magnoliopsida</taxon>
        <taxon>Ranunculales</taxon>
        <taxon>Papaveraceae</taxon>
        <taxon>Papaveroideae</taxon>
        <taxon>Macleaya</taxon>
    </lineage>
</organism>
<feature type="compositionally biased region" description="Basic and acidic residues" evidence="5">
    <location>
        <begin position="546"/>
        <end position="564"/>
    </location>
</feature>
<dbReference type="PANTHER" id="PTHR46510:SF1">
    <property type="entry name" value="BROMODOMAIN ADJACENT TO ZINC FINGER DOMAIN PROTEIN 1A"/>
    <property type="match status" value="1"/>
</dbReference>
<evidence type="ECO:0000313" key="8">
    <source>
        <dbReference type="EMBL" id="OUZ99212.1"/>
    </source>
</evidence>
<dbReference type="PROSITE" id="PS50016">
    <property type="entry name" value="ZF_PHD_2"/>
    <property type="match status" value="1"/>
</dbReference>
<evidence type="ECO:0000256" key="4">
    <source>
        <dbReference type="PROSITE-ProRule" id="PRU00146"/>
    </source>
</evidence>
<evidence type="ECO:0000256" key="1">
    <source>
        <dbReference type="ARBA" id="ARBA00022723"/>
    </source>
</evidence>
<dbReference type="Gene3D" id="3.30.40.100">
    <property type="match status" value="1"/>
</dbReference>
<sequence length="564" mass="61833">MLIQSSVPSSIEEALSFVSDHGKQDLLCDWISSGKTWQKCPTCPEHHWDSARERRGNDSLLHSRNCSKLSTVSAMCASSAPNLVYKRRKLQRNSVTLLSSGAAYSIKGSGDCLSNNCSEMPSLSAEKDCNLHSQIDNDNYSVRGAPIMTASLCNKDLLGIGNSSISEQVYPQNFDDVPCSKIRKTKGLEVLSKSVSNNGCSGGEVEGCDEARHNSIQKSAFAYYNVNDSCSSSKSNIELGSASIKSDMDDTGECSSSDILTTDLSGGSLTEKELCISILRKHGLLQPVSPDRNCTSNDVVGISADRCNFQSCKICGHLENPQKMLICDHCEEAFHVSCCNPRIRKIPVDEWFCQPCSRKKRKISAETTSGKSINAKSEVSKYRIGTFKDELDPILFMLNDTEPYTTGVRIGKGFQADVPDWSGPIANDVECIGEPLEMDPTDCDSLCGLNAKKSSAPSSIGNWLQCREVLDDGTEEGTICGKWRRAPLFEVQTDDWDCSCAVVWDPVHSDCAVPQELGTDQVLKHLKYIEMLRPRLVAKKRKLSRSKSDTDDIRSVTSKHGGDP</sequence>
<protein>
    <submittedName>
        <fullName evidence="8">Zinc finger protein</fullName>
    </submittedName>
</protein>
<dbReference type="AlphaFoldDB" id="A0A200PLY4"/>
<dbReference type="OMA" id="CKETSFA"/>
<reference evidence="8 9" key="1">
    <citation type="journal article" date="2017" name="Mol. Plant">
        <title>The Genome of Medicinal Plant Macleaya cordata Provides New Insights into Benzylisoquinoline Alkaloids Metabolism.</title>
        <authorList>
            <person name="Liu X."/>
            <person name="Liu Y."/>
            <person name="Huang P."/>
            <person name="Ma Y."/>
            <person name="Qing Z."/>
            <person name="Tang Q."/>
            <person name="Cao H."/>
            <person name="Cheng P."/>
            <person name="Zheng Y."/>
            <person name="Yuan Z."/>
            <person name="Zhou Y."/>
            <person name="Liu J."/>
            <person name="Tang Z."/>
            <person name="Zhuo Y."/>
            <person name="Zhang Y."/>
            <person name="Yu L."/>
            <person name="Huang J."/>
            <person name="Yang P."/>
            <person name="Peng Q."/>
            <person name="Zhang J."/>
            <person name="Jiang W."/>
            <person name="Zhang Z."/>
            <person name="Lin K."/>
            <person name="Ro D.K."/>
            <person name="Chen X."/>
            <person name="Xiong X."/>
            <person name="Shang Y."/>
            <person name="Huang S."/>
            <person name="Zeng J."/>
        </authorList>
    </citation>
    <scope>NUCLEOTIDE SEQUENCE [LARGE SCALE GENOMIC DNA]</scope>
    <source>
        <strain evidence="9">cv. BLH2017</strain>
        <tissue evidence="8">Root</tissue>
    </source>
</reference>
<dbReference type="Pfam" id="PF00628">
    <property type="entry name" value="PHD"/>
    <property type="match status" value="1"/>
</dbReference>
<dbReference type="InterPro" id="IPR047171">
    <property type="entry name" value="BAZ1A"/>
</dbReference>
<dbReference type="PANTHER" id="PTHR46510">
    <property type="entry name" value="BROMODOMAIN ADJACENT TO ZINC FINGER DOMAIN PROTEIN 1A"/>
    <property type="match status" value="1"/>
</dbReference>
<dbReference type="InterPro" id="IPR011011">
    <property type="entry name" value="Znf_FYVE_PHD"/>
</dbReference>
<keyword evidence="9" id="KW-1185">Reference proteome</keyword>
<dbReference type="SMART" id="SM00249">
    <property type="entry name" value="PHD"/>
    <property type="match status" value="1"/>
</dbReference>
<dbReference type="GO" id="GO:0008623">
    <property type="term" value="C:CHRAC"/>
    <property type="evidence" value="ECO:0007669"/>
    <property type="project" value="TreeGrafter"/>
</dbReference>
<dbReference type="InterPro" id="IPR011124">
    <property type="entry name" value="Znf_CW"/>
</dbReference>
<evidence type="ECO:0000313" key="9">
    <source>
        <dbReference type="Proteomes" id="UP000195402"/>
    </source>
</evidence>
<dbReference type="GO" id="GO:0003677">
    <property type="term" value="F:DNA binding"/>
    <property type="evidence" value="ECO:0007669"/>
    <property type="project" value="TreeGrafter"/>
</dbReference>